<proteinExistence type="predicted"/>
<feature type="region of interest" description="Disordered" evidence="1">
    <location>
        <begin position="99"/>
        <end position="134"/>
    </location>
</feature>
<protein>
    <submittedName>
        <fullName evidence="4">Uncharacterized protein</fullName>
    </submittedName>
</protein>
<evidence type="ECO:0000259" key="3">
    <source>
        <dbReference type="Pfam" id="PF25871"/>
    </source>
</evidence>
<feature type="region of interest" description="Disordered" evidence="1">
    <location>
        <begin position="239"/>
        <end position="325"/>
    </location>
</feature>
<evidence type="ECO:0000259" key="2">
    <source>
        <dbReference type="Pfam" id="PF17733"/>
    </source>
</evidence>
<dbReference type="Proteomes" id="UP001182556">
    <property type="component" value="Unassembled WGS sequence"/>
</dbReference>
<name>A0AAD9CVX3_PAPLA</name>
<sequence length="325" mass="34569">MNPTGAISSAYPAAATAGPSRPAAQPDAYQQIFSEFESYPFTDDPDFKAGLPTVINSIRGAKRSAAQIDEMIGRAQWFYFTRRKGLDIPWEVYAQHSASPAPLRNSEATPPNTSPSTTGSHPEPPRRPTDPATAMGGLAEARRMMIQDNTPTMPGREGESGMSFAMLCRLISDGRAAEVPGIQQIPDQLNALPPSQSTMAARPKPWERPQTSPAGTTALFADPPLAPSPPAFAFAPFGGDPSPGLEGMTPNPGALPVSSYSHRIVSPQPPSHMQSSPSDSSGEPTAQALADYSFANQYGLRNDDQRPGGGEGSQFEPSPHQFYGF</sequence>
<comment type="caution">
    <text evidence="4">The sequence shown here is derived from an EMBL/GenBank/DDBJ whole genome shotgun (WGS) entry which is preliminary data.</text>
</comment>
<dbReference type="InterPro" id="IPR058841">
    <property type="entry name" value="HTH_76"/>
</dbReference>
<evidence type="ECO:0000313" key="4">
    <source>
        <dbReference type="EMBL" id="KAK1923071.1"/>
    </source>
</evidence>
<gene>
    <name evidence="4" type="ORF">DB88DRAFT_330673</name>
</gene>
<keyword evidence="5" id="KW-1185">Reference proteome</keyword>
<evidence type="ECO:0000313" key="5">
    <source>
        <dbReference type="Proteomes" id="UP001182556"/>
    </source>
</evidence>
<dbReference type="PANTHER" id="PTHR36855">
    <property type="entry name" value="CHROMOSOME 10, WHOLE GENOME SHOTGUN SEQUENCE"/>
    <property type="match status" value="1"/>
</dbReference>
<accession>A0AAD9CVX3</accession>
<feature type="region of interest" description="Disordered" evidence="1">
    <location>
        <begin position="187"/>
        <end position="214"/>
    </location>
</feature>
<dbReference type="InterPro" id="IPR040554">
    <property type="entry name" value="KPWE_PEX14_dom"/>
</dbReference>
<evidence type="ECO:0000256" key="1">
    <source>
        <dbReference type="SAM" id="MobiDB-lite"/>
    </source>
</evidence>
<dbReference type="Pfam" id="PF25871">
    <property type="entry name" value="HTH_76"/>
    <property type="match status" value="1"/>
</dbReference>
<dbReference type="EMBL" id="JAODAN010000007">
    <property type="protein sequence ID" value="KAK1923071.1"/>
    <property type="molecule type" value="Genomic_DNA"/>
</dbReference>
<feature type="domain" description="PEX14-like helix-turn-helix" evidence="3">
    <location>
        <begin position="31"/>
        <end position="99"/>
    </location>
</feature>
<feature type="region of interest" description="Disordered" evidence="1">
    <location>
        <begin position="1"/>
        <end position="25"/>
    </location>
</feature>
<feature type="compositionally biased region" description="Low complexity" evidence="1">
    <location>
        <begin position="271"/>
        <end position="281"/>
    </location>
</feature>
<feature type="domain" description="Peroxisomal membrane protein PEX14-like KPWE" evidence="2">
    <location>
        <begin position="162"/>
        <end position="208"/>
    </location>
</feature>
<reference evidence="4" key="1">
    <citation type="submission" date="2023-02" db="EMBL/GenBank/DDBJ databases">
        <title>Identification and recombinant expression of a fungal hydrolase from Papiliotrema laurentii that hydrolyzes apple cutin and clears colloidal polyester polyurethane.</title>
        <authorList>
            <consortium name="DOE Joint Genome Institute"/>
            <person name="Roman V.A."/>
            <person name="Bojanowski C."/>
            <person name="Crable B.R."/>
            <person name="Wagner D.N."/>
            <person name="Hung C.S."/>
            <person name="Nadeau L.J."/>
            <person name="Schratz L."/>
            <person name="Haridas S."/>
            <person name="Pangilinan J."/>
            <person name="Lipzen A."/>
            <person name="Na H."/>
            <person name="Yan M."/>
            <person name="Ng V."/>
            <person name="Grigoriev I.V."/>
            <person name="Spatafora J.W."/>
            <person name="Barlow D."/>
            <person name="Biffinger J."/>
            <person name="Kelley-Loughnane N."/>
            <person name="Varaljay V.A."/>
            <person name="Crookes-Goodson W.J."/>
        </authorList>
    </citation>
    <scope>NUCLEOTIDE SEQUENCE</scope>
    <source>
        <strain evidence="4">5307AH</strain>
    </source>
</reference>
<dbReference type="AlphaFoldDB" id="A0AAD9CVX3"/>
<dbReference type="PANTHER" id="PTHR36855:SF1">
    <property type="entry name" value="PEROXISOME MEMBRANE ANCHOR PROTEIN PEX14P N-TERMINAL DOMAIN-CONTAINING PROTEIN"/>
    <property type="match status" value="1"/>
</dbReference>
<organism evidence="4 5">
    <name type="scientific">Papiliotrema laurentii</name>
    <name type="common">Cryptococcus laurentii</name>
    <dbReference type="NCBI Taxonomy" id="5418"/>
    <lineage>
        <taxon>Eukaryota</taxon>
        <taxon>Fungi</taxon>
        <taxon>Dikarya</taxon>
        <taxon>Basidiomycota</taxon>
        <taxon>Agaricomycotina</taxon>
        <taxon>Tremellomycetes</taxon>
        <taxon>Tremellales</taxon>
        <taxon>Rhynchogastremaceae</taxon>
        <taxon>Papiliotrema</taxon>
    </lineage>
</organism>
<feature type="compositionally biased region" description="Low complexity" evidence="1">
    <location>
        <begin position="1"/>
        <end position="24"/>
    </location>
</feature>
<feature type="compositionally biased region" description="Low complexity" evidence="1">
    <location>
        <begin position="106"/>
        <end position="121"/>
    </location>
</feature>
<dbReference type="Pfam" id="PF17733">
    <property type="entry name" value="KPWE_dom"/>
    <property type="match status" value="1"/>
</dbReference>